<dbReference type="InterPro" id="IPR000504">
    <property type="entry name" value="RRM_dom"/>
</dbReference>
<sequence length="295" mass="32255">MSPRLKFTIYSQFMAALKIYRFLEVLSKPAEVLCWYIMGCAFLKYETKDQALSAMEAINGKHKMEGSAIPLVVKWADTEKERQARKAQKANLISAAHNPDSPYHPSLFGALPMGYALPYSGYGYQASGTYGLMPYRLPHNQAAFASITSSLNRGSALLPNIQYPLAYRGGVGNLSDSPISLHRPPLFSNSALSPGVRISSGSQAEGPPGANLFIYQIPQEFGDKELATAFQRFGRVLSAKVFVDKATGVSKCFGFVSYDSLASAQNAISVMNGCELGGKKLKVQLKRENNLNKLY</sequence>
<dbReference type="InterPro" id="IPR052462">
    <property type="entry name" value="SLIRP/GR-RBP-like"/>
</dbReference>
<evidence type="ECO:0000313" key="5">
    <source>
        <dbReference type="Proteomes" id="UP000594263"/>
    </source>
</evidence>
<organism evidence="4 5">
    <name type="scientific">Kalanchoe fedtschenkoi</name>
    <name type="common">Lavender scallops</name>
    <name type="synonym">South American air plant</name>
    <dbReference type="NCBI Taxonomy" id="63787"/>
    <lineage>
        <taxon>Eukaryota</taxon>
        <taxon>Viridiplantae</taxon>
        <taxon>Streptophyta</taxon>
        <taxon>Embryophyta</taxon>
        <taxon>Tracheophyta</taxon>
        <taxon>Spermatophyta</taxon>
        <taxon>Magnoliopsida</taxon>
        <taxon>eudicotyledons</taxon>
        <taxon>Gunneridae</taxon>
        <taxon>Pentapetalae</taxon>
        <taxon>Saxifragales</taxon>
        <taxon>Crassulaceae</taxon>
        <taxon>Kalanchoe</taxon>
    </lineage>
</organism>
<dbReference type="EnsemblPlants" id="Kaladp0073s0064.5.v1.1">
    <property type="protein sequence ID" value="Kaladp0073s0064.5.v1.1"/>
    <property type="gene ID" value="Kaladp0073s0064.v1.1"/>
</dbReference>
<accession>A0A7N1A1M7</accession>
<dbReference type="InterPro" id="IPR012677">
    <property type="entry name" value="Nucleotide-bd_a/b_plait_sf"/>
</dbReference>
<protein>
    <recommendedName>
        <fullName evidence="3">RRM domain-containing protein</fullName>
    </recommendedName>
</protein>
<proteinExistence type="predicted"/>
<dbReference type="SMART" id="SM00360">
    <property type="entry name" value="RRM"/>
    <property type="match status" value="1"/>
</dbReference>
<dbReference type="InterPro" id="IPR035979">
    <property type="entry name" value="RBD_domain_sf"/>
</dbReference>
<feature type="domain" description="RRM" evidence="3">
    <location>
        <begin position="210"/>
        <end position="288"/>
    </location>
</feature>
<dbReference type="GO" id="GO:0003723">
    <property type="term" value="F:RNA binding"/>
    <property type="evidence" value="ECO:0007669"/>
    <property type="project" value="UniProtKB-UniRule"/>
</dbReference>
<dbReference type="SUPFAM" id="SSF54928">
    <property type="entry name" value="RNA-binding domain, RBD"/>
    <property type="match status" value="1"/>
</dbReference>
<keyword evidence="5" id="KW-1185">Reference proteome</keyword>
<evidence type="ECO:0000259" key="3">
    <source>
        <dbReference type="PROSITE" id="PS50102"/>
    </source>
</evidence>
<dbReference type="Gramene" id="Kaladp0073s0064.5.v1.1">
    <property type="protein sequence ID" value="Kaladp0073s0064.5.v1.1"/>
    <property type="gene ID" value="Kaladp0073s0064.v1.1"/>
</dbReference>
<reference evidence="4" key="1">
    <citation type="submission" date="2021-01" db="UniProtKB">
        <authorList>
            <consortium name="EnsemblPlants"/>
        </authorList>
    </citation>
    <scope>IDENTIFICATION</scope>
</reference>
<dbReference type="PANTHER" id="PTHR48027">
    <property type="entry name" value="HETEROGENEOUS NUCLEAR RIBONUCLEOPROTEIN 87F-RELATED"/>
    <property type="match status" value="1"/>
</dbReference>
<dbReference type="PROSITE" id="PS50102">
    <property type="entry name" value="RRM"/>
    <property type="match status" value="1"/>
</dbReference>
<keyword evidence="1 2" id="KW-0694">RNA-binding</keyword>
<name>A0A7N1A1M7_KALFE</name>
<dbReference type="CDD" id="cd12362">
    <property type="entry name" value="RRM3_CELF1-6"/>
    <property type="match status" value="1"/>
</dbReference>
<evidence type="ECO:0000256" key="1">
    <source>
        <dbReference type="ARBA" id="ARBA00022884"/>
    </source>
</evidence>
<dbReference type="AlphaFoldDB" id="A0A7N1A1M7"/>
<dbReference type="Gene3D" id="3.30.70.330">
    <property type="match status" value="2"/>
</dbReference>
<dbReference type="Pfam" id="PF00076">
    <property type="entry name" value="RRM_1"/>
    <property type="match status" value="1"/>
</dbReference>
<evidence type="ECO:0000256" key="2">
    <source>
        <dbReference type="PROSITE-ProRule" id="PRU00176"/>
    </source>
</evidence>
<evidence type="ECO:0000313" key="4">
    <source>
        <dbReference type="EnsemblPlants" id="Kaladp0073s0064.5.v1.1"/>
    </source>
</evidence>
<dbReference type="FunFam" id="3.30.70.330:FF:000334">
    <property type="entry name" value="RNA-binding protein BRN1"/>
    <property type="match status" value="1"/>
</dbReference>
<dbReference type="Proteomes" id="UP000594263">
    <property type="component" value="Unplaced"/>
</dbReference>